<evidence type="ECO:0000256" key="1">
    <source>
        <dbReference type="SAM" id="MobiDB-lite"/>
    </source>
</evidence>
<evidence type="ECO:0000313" key="2">
    <source>
        <dbReference type="EMBL" id="KPJ11268.1"/>
    </source>
</evidence>
<protein>
    <submittedName>
        <fullName evidence="2">Uncharacterized protein</fullName>
    </submittedName>
</protein>
<dbReference type="AlphaFoldDB" id="A0A194R0F1"/>
<gene>
    <name evidence="2" type="ORF">RR48_14907</name>
</gene>
<keyword evidence="3" id="KW-1185">Reference proteome</keyword>
<sequence length="126" mass="13102">MNDPEAIPRSSYPSLVSESVLMPSPPSPQSPPTPPTPPTPATPPSPLSPESAALQRTPALLPSPGDVRSTKTNGEAKPRRKPKGFRIGSARRVTEHGAMVNGGVERGKVGARLLPGRGDPDFGTPV</sequence>
<proteinExistence type="predicted"/>
<reference evidence="2 3" key="1">
    <citation type="journal article" date="2015" name="Nat. Commun.">
        <title>Outbred genome sequencing and CRISPR/Cas9 gene editing in butterflies.</title>
        <authorList>
            <person name="Li X."/>
            <person name="Fan D."/>
            <person name="Zhang W."/>
            <person name="Liu G."/>
            <person name="Zhang L."/>
            <person name="Zhao L."/>
            <person name="Fang X."/>
            <person name="Chen L."/>
            <person name="Dong Y."/>
            <person name="Chen Y."/>
            <person name="Ding Y."/>
            <person name="Zhao R."/>
            <person name="Feng M."/>
            <person name="Zhu Y."/>
            <person name="Feng Y."/>
            <person name="Jiang X."/>
            <person name="Zhu D."/>
            <person name="Xiang H."/>
            <person name="Feng X."/>
            <person name="Li S."/>
            <person name="Wang J."/>
            <person name="Zhang G."/>
            <person name="Kronforst M.R."/>
            <person name="Wang W."/>
        </authorList>
    </citation>
    <scope>NUCLEOTIDE SEQUENCE [LARGE SCALE GENOMIC DNA]</scope>
    <source>
        <strain evidence="2">Ya'a_city_454_Pm</strain>
        <tissue evidence="2">Whole body</tissue>
    </source>
</reference>
<name>A0A194R0F1_PAPMA</name>
<dbReference type="Proteomes" id="UP000053240">
    <property type="component" value="Unassembled WGS sequence"/>
</dbReference>
<feature type="region of interest" description="Disordered" evidence="1">
    <location>
        <begin position="1"/>
        <end position="87"/>
    </location>
</feature>
<feature type="compositionally biased region" description="Pro residues" evidence="1">
    <location>
        <begin position="23"/>
        <end position="47"/>
    </location>
</feature>
<dbReference type="InParanoid" id="A0A194R0F1"/>
<accession>A0A194R0F1</accession>
<evidence type="ECO:0000313" key="3">
    <source>
        <dbReference type="Proteomes" id="UP000053240"/>
    </source>
</evidence>
<dbReference type="EMBL" id="KQ460883">
    <property type="protein sequence ID" value="KPJ11268.1"/>
    <property type="molecule type" value="Genomic_DNA"/>
</dbReference>
<organism evidence="2 3">
    <name type="scientific">Papilio machaon</name>
    <name type="common">Old World swallowtail butterfly</name>
    <dbReference type="NCBI Taxonomy" id="76193"/>
    <lineage>
        <taxon>Eukaryota</taxon>
        <taxon>Metazoa</taxon>
        <taxon>Ecdysozoa</taxon>
        <taxon>Arthropoda</taxon>
        <taxon>Hexapoda</taxon>
        <taxon>Insecta</taxon>
        <taxon>Pterygota</taxon>
        <taxon>Neoptera</taxon>
        <taxon>Endopterygota</taxon>
        <taxon>Lepidoptera</taxon>
        <taxon>Glossata</taxon>
        <taxon>Ditrysia</taxon>
        <taxon>Papilionoidea</taxon>
        <taxon>Papilionidae</taxon>
        <taxon>Papilioninae</taxon>
        <taxon>Papilio</taxon>
    </lineage>
</organism>